<evidence type="ECO:0000313" key="4">
    <source>
        <dbReference type="EMBL" id="CAZ94993.1"/>
    </source>
</evidence>
<dbReference type="STRING" id="63186.ZOBELLIA_935"/>
<dbReference type="EMBL" id="FP476056">
    <property type="protein sequence ID" value="CAZ94993.1"/>
    <property type="molecule type" value="Genomic_DNA"/>
</dbReference>
<dbReference type="Pfam" id="PF12770">
    <property type="entry name" value="CHAT"/>
    <property type="match status" value="1"/>
</dbReference>
<accession>G0LA25</accession>
<dbReference type="Gene3D" id="1.25.40.10">
    <property type="entry name" value="Tetratricopeptide repeat domain"/>
    <property type="match status" value="2"/>
</dbReference>
<dbReference type="PROSITE" id="PS50005">
    <property type="entry name" value="TPR"/>
    <property type="match status" value="2"/>
</dbReference>
<dbReference type="InterPro" id="IPR019734">
    <property type="entry name" value="TPR_rpt"/>
</dbReference>
<dbReference type="InterPro" id="IPR011990">
    <property type="entry name" value="TPR-like_helical_dom_sf"/>
</dbReference>
<feature type="repeat" description="TPR" evidence="1">
    <location>
        <begin position="357"/>
        <end position="390"/>
    </location>
</feature>
<dbReference type="HOGENOM" id="CLU_002404_2_0_10"/>
<dbReference type="PATRIC" id="fig|63186.3.peg.919"/>
<gene>
    <name evidence="4" type="ordered locus">zobellia_935</name>
</gene>
<dbReference type="InterPro" id="IPR024983">
    <property type="entry name" value="CHAT_dom"/>
</dbReference>
<reference evidence="4 5" key="2">
    <citation type="journal article" date="2012" name="Environ. Microbiol.">
        <title>Characterization of the first alginolytic operons in a marine bacterium: from their emergence in marine Flavobacteriia to their independent transfers to marine Proteobacteria and human gut Bacteroides.</title>
        <authorList>
            <person name="Thomas F."/>
            <person name="Barbeyron T."/>
            <person name="Tonon T."/>
            <person name="Genicot S."/>
            <person name="Czjzek M."/>
            <person name="Michel G."/>
        </authorList>
    </citation>
    <scope>NUCLEOTIDE SEQUENCE [LARGE SCALE GENOMIC DNA]</scope>
    <source>
        <strain evidence="5">DSM 12802 / CCUG 47099 / CIP 106680 / NCIMB 13871 / Dsij</strain>
    </source>
</reference>
<keyword evidence="1" id="KW-0802">TPR repeat</keyword>
<dbReference type="PANTHER" id="PTHR10098">
    <property type="entry name" value="RAPSYN-RELATED"/>
    <property type="match status" value="1"/>
</dbReference>
<dbReference type="SUPFAM" id="SSF48452">
    <property type="entry name" value="TPR-like"/>
    <property type="match status" value="2"/>
</dbReference>
<organism evidence="4 5">
    <name type="scientific">Zobellia galactanivorans (strain DSM 12802 / CCUG 47099 / CIP 106680 / NCIMB 13871 / Dsij)</name>
    <dbReference type="NCBI Taxonomy" id="63186"/>
    <lineage>
        <taxon>Bacteria</taxon>
        <taxon>Pseudomonadati</taxon>
        <taxon>Bacteroidota</taxon>
        <taxon>Flavobacteriia</taxon>
        <taxon>Flavobacteriales</taxon>
        <taxon>Flavobacteriaceae</taxon>
        <taxon>Zobellia</taxon>
    </lineage>
</organism>
<dbReference type="SMART" id="SM00028">
    <property type="entry name" value="TPR"/>
    <property type="match status" value="3"/>
</dbReference>
<evidence type="ECO:0000313" key="5">
    <source>
        <dbReference type="Proteomes" id="UP000008898"/>
    </source>
</evidence>
<keyword evidence="2" id="KW-1133">Transmembrane helix</keyword>
<dbReference type="AlphaFoldDB" id="G0LA25"/>
<dbReference type="PANTHER" id="PTHR10098:SF108">
    <property type="entry name" value="TETRATRICOPEPTIDE REPEAT PROTEIN 28"/>
    <property type="match status" value="1"/>
</dbReference>
<keyword evidence="2" id="KW-0812">Transmembrane</keyword>
<name>G0LA25_ZOBGA</name>
<protein>
    <submittedName>
        <fullName evidence="4">TPR repeats protein</fullName>
    </submittedName>
</protein>
<evidence type="ECO:0000259" key="3">
    <source>
        <dbReference type="Pfam" id="PF12770"/>
    </source>
</evidence>
<evidence type="ECO:0000256" key="1">
    <source>
        <dbReference type="PROSITE-ProRule" id="PRU00339"/>
    </source>
</evidence>
<dbReference type="Proteomes" id="UP000008898">
    <property type="component" value="Chromosome"/>
</dbReference>
<dbReference type="KEGG" id="zga:ZOBELLIA_935"/>
<feature type="repeat" description="TPR" evidence="1">
    <location>
        <begin position="323"/>
        <end position="356"/>
    </location>
</feature>
<feature type="domain" description="CHAT" evidence="3">
    <location>
        <begin position="665"/>
        <end position="929"/>
    </location>
</feature>
<feature type="transmembrane region" description="Helical" evidence="2">
    <location>
        <begin position="940"/>
        <end position="960"/>
    </location>
</feature>
<evidence type="ECO:0000256" key="2">
    <source>
        <dbReference type="SAM" id="Phobius"/>
    </source>
</evidence>
<proteinExistence type="predicted"/>
<sequence>MGGFFLRRRYFKKLRYTIKFLAIFKTPYLTNKFPNPLIDMPLTRIPSMVHLRFNCILFFLLGHLCMAQQEILTEIIHTDAQKEVIEQKIDAFFASHTKDMSPRELADCYHDVGNKWYHEQWWDTGEESDIEKAIYYTQKALEIKSGLKDLEKGSLDNTRFNLGVFYSLKGEIYKARNTFLHISNKGSDVEWIQKARLELGYNYLTTGDFYKALNQFSEVTLLHAGVPTSPSTSPYIIDIDAQILVAETYAEMDLKEFSNEIRLNLKKADSLIGRYKEADKQYRRRIDHLEGNRLIENGSYEQAIAKHKQVLKDSVDLGPRDIANIHSSIGYSHLKLKNYDQALIHLKKANSLVEDFSLPYENLGDFYLDQNNYEKALYHYQKAIVLSTDGRKGIRFDELPSVEDLELASEKIVLLGHVIAKANGWLKFYEYDKNKDHLDHALKTFALADQLVDIIRSESTEYQSKLFWREKGASLYAKAVQACYLLDKPKEAYYYMERNKALLLLEDVSVEQAKELAQLPQKTIEREFRLKQNIYLSENELRNLEPTSESSLDSVRQRVYESKRIYNAFSDSLAAAFPDYANIKKQVRLLSHTDFISDYISDDEAVLQYILNEEQGYGLLTSSEQSTFFKLDDVKKLNDQLIVLYGQLTDLTTSRDELTRFNTLSHQIFNQLVPETVHETIKGKKLTLITDYILQQIPFEAFVTDLENLTYLIENTEIRYAYSMSYLNAKKQVSSKAKNDFLAIAPITFNTLELPELVFSKSEVEEAERIFPGKRLMNQEATKARFLEQVNDYNIIHLSTHADIGEENDPWIAFSDEKMFLNEVYATKNQADIVVLSACNTSIGELKKGEGAMSLARGFFHSGAKSVVSSLWSTNDKSSKELMVAFYQGLDEGLTKSAALRKAKIDYINKYRGSSISPAYWSALIIIGDNIPIRPAHNQWSYILYIVLGTLLALVLYLLVKRREHLS</sequence>
<reference evidence="5" key="1">
    <citation type="submission" date="2009-07" db="EMBL/GenBank/DDBJ databases">
        <title>Complete genome sequence of Zobellia galactanivorans Dsij.</title>
        <authorList>
            <consortium name="Genoscope - CEA"/>
        </authorList>
    </citation>
    <scope>NUCLEOTIDE SEQUENCE [LARGE SCALE GENOMIC DNA]</scope>
    <source>
        <strain evidence="5">DSM 12802 / CCUG 47099 / CIP 106680 / NCIMB 13871 / Dsij</strain>
    </source>
</reference>
<keyword evidence="2" id="KW-0472">Membrane</keyword>
<keyword evidence="5" id="KW-1185">Reference proteome</keyword>